<evidence type="ECO:0000313" key="1">
    <source>
        <dbReference type="EMBL" id="RTE55352.1"/>
    </source>
</evidence>
<gene>
    <name evidence="1" type="ORF">EHW67_01930</name>
</gene>
<comment type="caution">
    <text evidence="1">The sequence shown here is derived from an EMBL/GenBank/DDBJ whole genome shotgun (WGS) entry which is preliminary data.</text>
</comment>
<dbReference type="PROSITE" id="PS51257">
    <property type="entry name" value="PROKAR_LIPOPROTEIN"/>
    <property type="match status" value="1"/>
</dbReference>
<protein>
    <recommendedName>
        <fullName evidence="3">Death domain-containing protein</fullName>
    </recommendedName>
</protein>
<proteinExistence type="predicted"/>
<sequence>MGKILFYGMVCLLLSSCNERKTSNAPKETAAAFFSMDSLPKPSAVNNKAATILKDWKEFNDLENAFMTLYNVDNREDLVLVIEDLIEKQKALEASDYPETFDKPQIKSRQKVFKTFVLKTKGNLEYREGVKSSTMEMIQAYNAYRSQFNVLVNSVLDTSLISTN</sequence>
<organism evidence="1 2">
    <name type="scientific">Arenibacter aquaticus</name>
    <dbReference type="NCBI Taxonomy" id="2489054"/>
    <lineage>
        <taxon>Bacteria</taxon>
        <taxon>Pseudomonadati</taxon>
        <taxon>Bacteroidota</taxon>
        <taxon>Flavobacteriia</taxon>
        <taxon>Flavobacteriales</taxon>
        <taxon>Flavobacteriaceae</taxon>
        <taxon>Arenibacter</taxon>
    </lineage>
</organism>
<keyword evidence="2" id="KW-1185">Reference proteome</keyword>
<dbReference type="OrthoDB" id="1443520at2"/>
<dbReference type="Proteomes" id="UP000267585">
    <property type="component" value="Unassembled WGS sequence"/>
</dbReference>
<dbReference type="EMBL" id="RQPJ01000001">
    <property type="protein sequence ID" value="RTE55352.1"/>
    <property type="molecule type" value="Genomic_DNA"/>
</dbReference>
<reference evidence="1 2" key="1">
    <citation type="submission" date="2018-11" db="EMBL/GenBank/DDBJ databases">
        <title>Arenibacter aquaticus sp.nov., a marine bacterium isolated from surface seawater in the South China Sea.</title>
        <authorList>
            <person name="Guo J."/>
            <person name="Sun J."/>
        </authorList>
    </citation>
    <scope>NUCLEOTIDE SEQUENCE [LARGE SCALE GENOMIC DNA]</scope>
    <source>
        <strain evidence="1 2">GUO666</strain>
    </source>
</reference>
<name>A0A430K8M9_9FLAO</name>
<dbReference type="AlphaFoldDB" id="A0A430K8M9"/>
<dbReference type="RefSeq" id="WP_126160655.1">
    <property type="nucleotide sequence ID" value="NZ_RQPJ01000001.1"/>
</dbReference>
<evidence type="ECO:0008006" key="3">
    <source>
        <dbReference type="Google" id="ProtNLM"/>
    </source>
</evidence>
<evidence type="ECO:0000313" key="2">
    <source>
        <dbReference type="Proteomes" id="UP000267585"/>
    </source>
</evidence>
<accession>A0A430K8M9</accession>